<feature type="region of interest" description="Disordered" evidence="1">
    <location>
        <begin position="41"/>
        <end position="83"/>
    </location>
</feature>
<organism evidence="2 3">
    <name type="scientific">Acyrthosiphon pisum</name>
    <name type="common">Pea aphid</name>
    <dbReference type="NCBI Taxonomy" id="7029"/>
    <lineage>
        <taxon>Eukaryota</taxon>
        <taxon>Metazoa</taxon>
        <taxon>Ecdysozoa</taxon>
        <taxon>Arthropoda</taxon>
        <taxon>Hexapoda</taxon>
        <taxon>Insecta</taxon>
        <taxon>Pterygota</taxon>
        <taxon>Neoptera</taxon>
        <taxon>Paraneoptera</taxon>
        <taxon>Hemiptera</taxon>
        <taxon>Sternorrhyncha</taxon>
        <taxon>Aphidomorpha</taxon>
        <taxon>Aphidoidea</taxon>
        <taxon>Aphididae</taxon>
        <taxon>Macrosiphini</taxon>
        <taxon>Acyrthosiphon</taxon>
    </lineage>
</organism>
<dbReference type="KEGG" id="api:100571620"/>
<reference evidence="3" key="1">
    <citation type="submission" date="2010-06" db="EMBL/GenBank/DDBJ databases">
        <authorList>
            <person name="Jiang H."/>
            <person name="Abraham K."/>
            <person name="Ali S."/>
            <person name="Alsbrooks S.L."/>
            <person name="Anim B.N."/>
            <person name="Anosike U.S."/>
            <person name="Attaway T."/>
            <person name="Bandaranaike D.P."/>
            <person name="Battles P.K."/>
            <person name="Bell S.N."/>
            <person name="Bell A.V."/>
            <person name="Beltran B."/>
            <person name="Bickham C."/>
            <person name="Bustamante Y."/>
            <person name="Caleb T."/>
            <person name="Canada A."/>
            <person name="Cardenas V."/>
            <person name="Carter K."/>
            <person name="Chacko J."/>
            <person name="Chandrabose M.N."/>
            <person name="Chavez D."/>
            <person name="Chavez A."/>
            <person name="Chen L."/>
            <person name="Chu H.-S."/>
            <person name="Claassen K.J."/>
            <person name="Cockrell R."/>
            <person name="Collins M."/>
            <person name="Cooper J.A."/>
            <person name="Cree A."/>
            <person name="Curry S.M."/>
            <person name="Da Y."/>
            <person name="Dao M.D."/>
            <person name="Das B."/>
            <person name="Davila M.-L."/>
            <person name="Davy-Carroll L."/>
            <person name="Denson S."/>
            <person name="Dinh H."/>
            <person name="Ebong V.E."/>
            <person name="Edwards J.R."/>
            <person name="Egan A."/>
            <person name="El-Daye J."/>
            <person name="Escobedo L."/>
            <person name="Fernandez S."/>
            <person name="Fernando P.R."/>
            <person name="Flagg N."/>
            <person name="Forbes L.D."/>
            <person name="Fowler R.G."/>
            <person name="Fu Q."/>
            <person name="Gabisi R.A."/>
            <person name="Ganer J."/>
            <person name="Garbino Pronczuk A."/>
            <person name="Garcia R.M."/>
            <person name="Garner T."/>
            <person name="Garrett T.E."/>
            <person name="Gonzalez D.A."/>
            <person name="Hamid H."/>
            <person name="Hawkins E.S."/>
            <person name="Hirani K."/>
            <person name="Hogues M.E."/>
            <person name="Hollins B."/>
            <person name="Hsiao C.-H."/>
            <person name="Jabil R."/>
            <person name="James M.L."/>
            <person name="Jhangiani S.N."/>
            <person name="Johnson B."/>
            <person name="Johnson Q."/>
            <person name="Joshi V."/>
            <person name="Kalu J.B."/>
            <person name="Kam C."/>
            <person name="Kashfia A."/>
            <person name="Keebler J."/>
            <person name="Kisamo H."/>
            <person name="Kovar C.L."/>
            <person name="Lago L.A."/>
            <person name="Lai C.-Y."/>
            <person name="Laidlaw J."/>
            <person name="Lara F."/>
            <person name="Le T.-K."/>
            <person name="Lee S.L."/>
            <person name="Legall F.H."/>
            <person name="Lemon S.J."/>
            <person name="Lewis L.R."/>
            <person name="Li B."/>
            <person name="Liu Y."/>
            <person name="Liu Y.-S."/>
            <person name="Lopez J."/>
            <person name="Lozado R.J."/>
            <person name="Lu J."/>
            <person name="Madu R.C."/>
            <person name="Maheshwari M."/>
            <person name="Maheshwari R."/>
            <person name="Malloy K."/>
            <person name="Martinez E."/>
            <person name="Mathew T."/>
            <person name="Mercado I.C."/>
            <person name="Mercado C."/>
            <person name="Meyer B."/>
            <person name="Montgomery K."/>
            <person name="Morgan M.B."/>
            <person name="Munidasa M."/>
            <person name="Nazareth L.V."/>
            <person name="Nelson J."/>
            <person name="Ng B.M."/>
            <person name="Nguyen N.B."/>
            <person name="Nguyen P.Q."/>
            <person name="Nguyen T."/>
            <person name="Obregon M."/>
            <person name="Okwuonu G.O."/>
            <person name="Onwere C.G."/>
            <person name="Orozco G."/>
            <person name="Parra A."/>
            <person name="Patel S."/>
            <person name="Patil S."/>
            <person name="Perez A."/>
            <person name="Perez Y."/>
            <person name="Pham C."/>
            <person name="Primus E.L."/>
            <person name="Pu L.-L."/>
            <person name="Puazo M."/>
            <person name="Qin X."/>
            <person name="Quiroz J.B."/>
            <person name="Reese J."/>
            <person name="Richards S."/>
            <person name="Rives C.M."/>
            <person name="Robberts R."/>
            <person name="Ruiz S.J."/>
            <person name="Ruiz M.J."/>
            <person name="Santibanez J."/>
            <person name="Schneider B.W."/>
            <person name="Sisson I."/>
            <person name="Smith M."/>
            <person name="Sodergren E."/>
            <person name="Song X.-Z."/>
            <person name="Song B.B."/>
            <person name="Summersgill H."/>
            <person name="Thelus R."/>
            <person name="Thornton R.D."/>
            <person name="Trejos Z.Y."/>
            <person name="Usmani K."/>
            <person name="Vattathil S."/>
            <person name="Villasana D."/>
            <person name="Walker D.L."/>
            <person name="Wang S."/>
            <person name="Wang K."/>
            <person name="White C.S."/>
            <person name="Williams A.C."/>
            <person name="Williamson J."/>
            <person name="Wilson K."/>
            <person name="Woghiren I.O."/>
            <person name="Woodworth J.R."/>
            <person name="Worley K.C."/>
            <person name="Wright R.A."/>
            <person name="Wu W."/>
            <person name="Young L."/>
            <person name="Zhang L."/>
            <person name="Zhang J."/>
            <person name="Zhu Y."/>
            <person name="Muzny D.M."/>
            <person name="Weinstock G."/>
            <person name="Gibbs R.A."/>
        </authorList>
    </citation>
    <scope>NUCLEOTIDE SEQUENCE [LARGE SCALE GENOMIC DNA]</scope>
    <source>
        <strain evidence="3">LSR1</strain>
    </source>
</reference>
<dbReference type="OrthoDB" id="10478274at2759"/>
<name>A0A8R2NV35_ACYPI</name>
<evidence type="ECO:0000256" key="1">
    <source>
        <dbReference type="SAM" id="MobiDB-lite"/>
    </source>
</evidence>
<dbReference type="AlphaFoldDB" id="A0A8R2NV35"/>
<keyword evidence="3" id="KW-1185">Reference proteome</keyword>
<dbReference type="EnsemblMetazoa" id="XM_029492440.1">
    <property type="protein sequence ID" value="XP_029348300.1"/>
    <property type="gene ID" value="LOC100571620"/>
</dbReference>
<protein>
    <submittedName>
        <fullName evidence="2">Uncharacterized protein</fullName>
    </submittedName>
</protein>
<proteinExistence type="predicted"/>
<reference evidence="2" key="2">
    <citation type="submission" date="2022-06" db="UniProtKB">
        <authorList>
            <consortium name="EnsemblMetazoa"/>
        </authorList>
    </citation>
    <scope>IDENTIFICATION</scope>
</reference>
<accession>A0A8R2NV35</accession>
<dbReference type="GeneID" id="100571620"/>
<sequence length="199" mass="20937">MNETAQSGSSFTKNNDSVSAFTSIEGFNAAASLAENGSALASADDNDLGASSEYGPGDDEAEAGFNNDSELESTGMPMKPATGMPMKPATGMLTKSAIVVFHLFGKIIEIPIDVLQFINTYLNQKQMHRCEPGAAVSSKESAGACGNGTAGASMMVPTKSNYDAIFKIPITVLRSVQNLFNRVVEKLCKIHGIYNCGAH</sequence>
<evidence type="ECO:0000313" key="2">
    <source>
        <dbReference type="EnsemblMetazoa" id="XP_029348300.1"/>
    </source>
</evidence>
<evidence type="ECO:0000313" key="3">
    <source>
        <dbReference type="Proteomes" id="UP000007819"/>
    </source>
</evidence>
<dbReference type="RefSeq" id="XP_029348300.1">
    <property type="nucleotide sequence ID" value="XM_029492440.1"/>
</dbReference>
<dbReference type="Proteomes" id="UP000007819">
    <property type="component" value="Unassembled WGS sequence"/>
</dbReference>